<reference evidence="1 2" key="1">
    <citation type="submission" date="2021-06" db="EMBL/GenBank/DDBJ databases">
        <title>Caerostris extrusa draft genome.</title>
        <authorList>
            <person name="Kono N."/>
            <person name="Arakawa K."/>
        </authorList>
    </citation>
    <scope>NUCLEOTIDE SEQUENCE [LARGE SCALE GENOMIC DNA]</scope>
</reference>
<protein>
    <submittedName>
        <fullName evidence="1">Uncharacterized protein</fullName>
    </submittedName>
</protein>
<keyword evidence="2" id="KW-1185">Reference proteome</keyword>
<dbReference type="AlphaFoldDB" id="A0AAV4XW05"/>
<dbReference type="Proteomes" id="UP001054945">
    <property type="component" value="Unassembled WGS sequence"/>
</dbReference>
<sequence>MFRSISAVLDIYIAQFHPELSALFHFTSRHTLRLTLIDGNHLNAIESNFPTTMEVHSSLLRRNNVIAAKRRDGDPLLEDIYDRMSDRYIGNLALQQEERRQSFPDIVWRIISADKEITPCFIIGCKETFEIILF</sequence>
<evidence type="ECO:0000313" key="2">
    <source>
        <dbReference type="Proteomes" id="UP001054945"/>
    </source>
</evidence>
<dbReference type="EMBL" id="BPLR01001031">
    <property type="protein sequence ID" value="GIY99321.1"/>
    <property type="molecule type" value="Genomic_DNA"/>
</dbReference>
<comment type="caution">
    <text evidence="1">The sequence shown here is derived from an EMBL/GenBank/DDBJ whole genome shotgun (WGS) entry which is preliminary data.</text>
</comment>
<name>A0AAV4XW05_CAEEX</name>
<accession>A0AAV4XW05</accession>
<gene>
    <name evidence="1" type="ORF">CEXT_648091</name>
</gene>
<proteinExistence type="predicted"/>
<organism evidence="1 2">
    <name type="scientific">Caerostris extrusa</name>
    <name type="common">Bark spider</name>
    <name type="synonym">Caerostris bankana</name>
    <dbReference type="NCBI Taxonomy" id="172846"/>
    <lineage>
        <taxon>Eukaryota</taxon>
        <taxon>Metazoa</taxon>
        <taxon>Ecdysozoa</taxon>
        <taxon>Arthropoda</taxon>
        <taxon>Chelicerata</taxon>
        <taxon>Arachnida</taxon>
        <taxon>Araneae</taxon>
        <taxon>Araneomorphae</taxon>
        <taxon>Entelegynae</taxon>
        <taxon>Araneoidea</taxon>
        <taxon>Araneidae</taxon>
        <taxon>Caerostris</taxon>
    </lineage>
</organism>
<evidence type="ECO:0000313" key="1">
    <source>
        <dbReference type="EMBL" id="GIY99321.1"/>
    </source>
</evidence>